<dbReference type="RefSeq" id="WP_305997540.1">
    <property type="nucleotide sequence ID" value="NZ_JAVALS010000016.1"/>
</dbReference>
<reference evidence="2 3" key="1">
    <citation type="submission" date="2023-08" db="EMBL/GenBank/DDBJ databases">
        <title>Arthrobacter horti sp. nov., isolated from forest soil.</title>
        <authorList>
            <person name="Park M."/>
        </authorList>
    </citation>
    <scope>NUCLEOTIDE SEQUENCE [LARGE SCALE GENOMIC DNA]</scope>
    <source>
        <strain evidence="2 3">YJM1</strain>
    </source>
</reference>
<sequence>MYTKDARRAGTVLLVNPNTNIATTEMMRSLAERELAGTGLAVEGLTAAAGPAMILDPVALAASAPEVLEAVHRRLADDGGTVRAVIVAAIGDPGRKELEALLPGIPVIGIGQASVLKASAGGRGFGMATSTPLLAESLGVLAAEHGGGAAFAGVELTVSPPLELAADPERQFQELSDAVGRCVQAGAEAVIIAGGPLSETARRLAEQGTVEIVEPVPSACALVRERLGIA</sequence>
<gene>
    <name evidence="2" type="ORF">Q9R02_15140</name>
</gene>
<comment type="caution">
    <text evidence="2">The sequence shown here is derived from an EMBL/GenBank/DDBJ whole genome shotgun (WGS) entry which is preliminary data.</text>
</comment>
<organism evidence="2 3">
    <name type="scientific">Arthrobacter horti</name>
    <dbReference type="NCBI Taxonomy" id="3068273"/>
    <lineage>
        <taxon>Bacteria</taxon>
        <taxon>Bacillati</taxon>
        <taxon>Actinomycetota</taxon>
        <taxon>Actinomycetes</taxon>
        <taxon>Micrococcales</taxon>
        <taxon>Micrococcaceae</taxon>
        <taxon>Arthrobacter</taxon>
    </lineage>
</organism>
<dbReference type="Pfam" id="PF01177">
    <property type="entry name" value="Asp_Glu_race"/>
    <property type="match status" value="1"/>
</dbReference>
<evidence type="ECO:0000313" key="2">
    <source>
        <dbReference type="EMBL" id="MDP5228495.1"/>
    </source>
</evidence>
<dbReference type="InterPro" id="IPR015942">
    <property type="entry name" value="Asp/Glu/hydantoin_racemase"/>
</dbReference>
<dbReference type="InterPro" id="IPR053714">
    <property type="entry name" value="Iso_Racemase_Enz_sf"/>
</dbReference>
<protein>
    <submittedName>
        <fullName evidence="2">Aspartate/glutamate racemase family protein</fullName>
    </submittedName>
</protein>
<dbReference type="InterPro" id="IPR052186">
    <property type="entry name" value="Hydantoin_racemase-like"/>
</dbReference>
<proteinExistence type="inferred from homology"/>
<evidence type="ECO:0000256" key="1">
    <source>
        <dbReference type="ARBA" id="ARBA00038414"/>
    </source>
</evidence>
<dbReference type="Proteomes" id="UP001232725">
    <property type="component" value="Unassembled WGS sequence"/>
</dbReference>
<name>A0ABT9ISA6_9MICC</name>
<comment type="similarity">
    <text evidence="1">Belongs to the HyuE racemase family.</text>
</comment>
<accession>A0ABT9ISA6</accession>
<dbReference type="Gene3D" id="3.40.50.12500">
    <property type="match status" value="1"/>
</dbReference>
<keyword evidence="3" id="KW-1185">Reference proteome</keyword>
<dbReference type="PANTHER" id="PTHR28047">
    <property type="entry name" value="PROTEIN DCG1"/>
    <property type="match status" value="1"/>
</dbReference>
<evidence type="ECO:0000313" key="3">
    <source>
        <dbReference type="Proteomes" id="UP001232725"/>
    </source>
</evidence>
<dbReference type="EMBL" id="JAVALS010000016">
    <property type="protein sequence ID" value="MDP5228495.1"/>
    <property type="molecule type" value="Genomic_DNA"/>
</dbReference>
<dbReference type="PANTHER" id="PTHR28047:SF5">
    <property type="entry name" value="PROTEIN DCG1"/>
    <property type="match status" value="1"/>
</dbReference>